<sequence>MNNFELRYEVLRNIDNLIELAVNKGFAIGIGQKDTTFIDKNKRKQHVEEYCLKVTWL</sequence>
<reference evidence="2" key="1">
    <citation type="submission" date="2016-08" db="EMBL/GenBank/DDBJ databases">
        <authorList>
            <person name="Seilhamer J.J."/>
        </authorList>
    </citation>
    <scope>NUCLEOTIDE SEQUENCE [LARGE SCALE GENOMIC DNA]</scope>
</reference>
<organism evidence="2">
    <name type="scientific">Escherichia phage UFV-AREG1</name>
    <dbReference type="NCBI Taxonomy" id="1837867"/>
    <lineage>
        <taxon>Viruses</taxon>
        <taxon>Duplodnaviria</taxon>
        <taxon>Heunggongvirae</taxon>
        <taxon>Uroviricota</taxon>
        <taxon>Caudoviricetes</taxon>
        <taxon>Pantevenvirales</taxon>
        <taxon>Straboviridae</taxon>
        <taxon>Tevenvirinae</taxon>
        <taxon>Tequatrovirus</taxon>
        <taxon>Tequatrovirus ufvareg1</taxon>
    </lineage>
</organism>
<accession>A0A173GAT6</accession>
<name>A0A173GAT6_9CAUD</name>
<protein>
    <recommendedName>
        <fullName evidence="1">DUF7202 domain-containing protein</fullName>
    </recommendedName>
</protein>
<proteinExistence type="predicted"/>
<dbReference type="Pfam" id="PF23832">
    <property type="entry name" value="DUF7202"/>
    <property type="match status" value="1"/>
</dbReference>
<evidence type="ECO:0000259" key="1">
    <source>
        <dbReference type="Pfam" id="PF23832"/>
    </source>
</evidence>
<evidence type="ECO:0000313" key="2">
    <source>
        <dbReference type="EMBL" id="ANH50248.1"/>
    </source>
</evidence>
<feature type="domain" description="DUF7202" evidence="1">
    <location>
        <begin position="36"/>
        <end position="57"/>
    </location>
</feature>
<dbReference type="InterPro" id="IPR055626">
    <property type="entry name" value="DUF7202"/>
</dbReference>
<gene>
    <name evidence="2" type="ORF">AREG1_g107</name>
</gene>
<dbReference type="EMBL" id="KX009778">
    <property type="protein sequence ID" value="ANH50248.1"/>
    <property type="molecule type" value="Genomic_DNA"/>
</dbReference>